<dbReference type="Proteomes" id="UP001085076">
    <property type="component" value="Miscellaneous, Linkage group lg04"/>
</dbReference>
<dbReference type="InterPro" id="IPR058942">
    <property type="entry name" value="AT3G52170-like"/>
</dbReference>
<evidence type="ECO:0000313" key="4">
    <source>
        <dbReference type="Proteomes" id="UP001085076"/>
    </source>
</evidence>
<evidence type="ECO:0000259" key="2">
    <source>
        <dbReference type="Pfam" id="PF25896"/>
    </source>
</evidence>
<dbReference type="PANTHER" id="PTHR34568">
    <property type="entry name" value="RRM DOMAIN-CONTAINING PROTEIN"/>
    <property type="match status" value="1"/>
</dbReference>
<sequence length="510" mass="55845">MQTIKVSCVGQTFALATFSNSRERKTRSRKTREERKAMVESFVKKYQNSNNGSFPSLNLTHKEVGGSFYIIREIVREIIQENKVLGPGSPTSKVLNLESCSEDEVDSFSMDIPNEMITSTIGHEIYQKQKELLEEHSASKEKSLDVLKSESQEILASHDDISVCKDKDIDSSDHVEQKSFTNAYPHSSVADDIADPGKPSGQTHDISKNFENLNAEQLVPSGQFVSAMSSSPASPVDDNDRTSSIASSPATSLENDVATITDKPENKIPKDNHPESKIILVNDDDRTSNIARAPDNSLENDVAMLTYKDGLPENKIPEDSLPESKITTSSSTGSITDKLLDPSVAYAVEVFPIPSSANANEPNKSILEMEGAKEVEVTDDKDPIMNGVGLTEYHTIVKEAPTIPTSQESESFEPSASRTTKIELQTVVHCDDSENICIDNPSSSGEPVSQVTGSPQFQAKVARKGQGSKTSYSSSKSTKRTIRDSEPSEINPLWSVIRAFVTAVIKFWSE</sequence>
<organism evidence="3 4">
    <name type="scientific">Dioscorea zingiberensis</name>
    <dbReference type="NCBI Taxonomy" id="325984"/>
    <lineage>
        <taxon>Eukaryota</taxon>
        <taxon>Viridiplantae</taxon>
        <taxon>Streptophyta</taxon>
        <taxon>Embryophyta</taxon>
        <taxon>Tracheophyta</taxon>
        <taxon>Spermatophyta</taxon>
        <taxon>Magnoliopsida</taxon>
        <taxon>Liliopsida</taxon>
        <taxon>Dioscoreales</taxon>
        <taxon>Dioscoreaceae</taxon>
        <taxon>Dioscorea</taxon>
    </lineage>
</organism>
<feature type="region of interest" description="Disordered" evidence="1">
    <location>
        <begin position="180"/>
        <end position="206"/>
    </location>
</feature>
<dbReference type="Pfam" id="PF25896">
    <property type="entry name" value="HTH_AT3G52170"/>
    <property type="match status" value="1"/>
</dbReference>
<proteinExistence type="predicted"/>
<keyword evidence="4" id="KW-1185">Reference proteome</keyword>
<protein>
    <recommendedName>
        <fullName evidence="2">AT3G52170-like helix-turn-helix domain-containing protein</fullName>
    </recommendedName>
</protein>
<dbReference type="OrthoDB" id="787154at2759"/>
<dbReference type="PANTHER" id="PTHR34568:SF1">
    <property type="entry name" value="DNA BINDING PROTEIN"/>
    <property type="match status" value="1"/>
</dbReference>
<evidence type="ECO:0000313" key="3">
    <source>
        <dbReference type="EMBL" id="KAJ0976078.1"/>
    </source>
</evidence>
<reference evidence="3" key="2">
    <citation type="journal article" date="2022" name="Hortic Res">
        <title>The genome of Dioscorea zingiberensis sheds light on the biosynthesis, origin and evolution of the medicinally important diosgenin saponins.</title>
        <authorList>
            <person name="Li Y."/>
            <person name="Tan C."/>
            <person name="Li Z."/>
            <person name="Guo J."/>
            <person name="Li S."/>
            <person name="Chen X."/>
            <person name="Wang C."/>
            <person name="Dai X."/>
            <person name="Yang H."/>
            <person name="Song W."/>
            <person name="Hou L."/>
            <person name="Xu J."/>
            <person name="Tong Z."/>
            <person name="Xu A."/>
            <person name="Yuan X."/>
            <person name="Wang W."/>
            <person name="Yang Q."/>
            <person name="Chen L."/>
            <person name="Sun Z."/>
            <person name="Wang K."/>
            <person name="Pan B."/>
            <person name="Chen J."/>
            <person name="Bao Y."/>
            <person name="Liu F."/>
            <person name="Qi X."/>
            <person name="Gang D.R."/>
            <person name="Wen J."/>
            <person name="Li J."/>
        </authorList>
    </citation>
    <scope>NUCLEOTIDE SEQUENCE</scope>
    <source>
        <strain evidence="3">Dzin_1.0</strain>
    </source>
</reference>
<feature type="compositionally biased region" description="Basic and acidic residues" evidence="1">
    <location>
        <begin position="262"/>
        <end position="275"/>
    </location>
</feature>
<dbReference type="EMBL" id="JAGGNH010000004">
    <property type="protein sequence ID" value="KAJ0976078.1"/>
    <property type="molecule type" value="Genomic_DNA"/>
</dbReference>
<comment type="caution">
    <text evidence="3">The sequence shown here is derived from an EMBL/GenBank/DDBJ whole genome shotgun (WGS) entry which is preliminary data.</text>
</comment>
<feature type="domain" description="AT3G52170-like helix-turn-helix" evidence="2">
    <location>
        <begin position="31"/>
        <end position="79"/>
    </location>
</feature>
<feature type="compositionally biased region" description="Polar residues" evidence="1">
    <location>
        <begin position="242"/>
        <end position="254"/>
    </location>
</feature>
<reference evidence="3" key="1">
    <citation type="submission" date="2021-03" db="EMBL/GenBank/DDBJ databases">
        <authorList>
            <person name="Li Z."/>
            <person name="Yang C."/>
        </authorList>
    </citation>
    <scope>NUCLEOTIDE SEQUENCE</scope>
    <source>
        <strain evidence="3">Dzin_1.0</strain>
        <tissue evidence="3">Leaf</tissue>
    </source>
</reference>
<feature type="region of interest" description="Disordered" evidence="1">
    <location>
        <begin position="226"/>
        <end position="275"/>
    </location>
</feature>
<feature type="compositionally biased region" description="Low complexity" evidence="1">
    <location>
        <begin position="226"/>
        <end position="236"/>
    </location>
</feature>
<gene>
    <name evidence="3" type="ORF">J5N97_018043</name>
</gene>
<dbReference type="InterPro" id="IPR058941">
    <property type="entry name" value="HTH_AT3G52170-like"/>
</dbReference>
<feature type="region of interest" description="Disordered" evidence="1">
    <location>
        <begin position="313"/>
        <end position="333"/>
    </location>
</feature>
<name>A0A9D5CM55_9LILI</name>
<dbReference type="AlphaFoldDB" id="A0A9D5CM55"/>
<evidence type="ECO:0000256" key="1">
    <source>
        <dbReference type="SAM" id="MobiDB-lite"/>
    </source>
</evidence>
<feature type="region of interest" description="Disordered" evidence="1">
    <location>
        <begin position="439"/>
        <end position="486"/>
    </location>
</feature>
<feature type="compositionally biased region" description="Polar residues" evidence="1">
    <location>
        <begin position="440"/>
        <end position="457"/>
    </location>
</feature>
<accession>A0A9D5CM55</accession>